<sequence>MIRLIILKRRETYGLQQRAKVSDTWVVEVDGNLNGVLAALKRCAERWLVDSVGYARHLGCSRASGLSSPSFWQHRHEVVPFWPEDAHRLKVSFWTIPLRGVMLSAKTSFARHDGM</sequence>
<reference evidence="2" key="1">
    <citation type="journal article" date="2020" name="Plant J.">
        <title>Transposons played a major role in the diversification between the closely related almond and peach genomes: results from the almond genome sequence.</title>
        <authorList>
            <person name="Alioto T."/>
            <person name="Alexiou K.G."/>
            <person name="Bardil A."/>
            <person name="Barteri F."/>
            <person name="Castanera R."/>
            <person name="Cruz F."/>
            <person name="Dhingra A."/>
            <person name="Duval H."/>
            <person name="Fernandez I Marti A."/>
            <person name="Frias L."/>
            <person name="Galan B."/>
            <person name="Garcia J.L."/>
            <person name="Howad W."/>
            <person name="Gomez-Garrido J."/>
            <person name="Gut M."/>
            <person name="Julca I."/>
            <person name="Morata J."/>
            <person name="Puigdomenech P."/>
            <person name="Ribeca P."/>
            <person name="Rubio Cabetas M.J."/>
            <person name="Vlasova A."/>
            <person name="Wirthensohn M."/>
            <person name="Garcia-Mas J."/>
            <person name="Gabaldon T."/>
            <person name="Casacuberta J.M."/>
            <person name="Arus P."/>
        </authorList>
    </citation>
    <scope>NUCLEOTIDE SEQUENCE [LARGE SCALE GENOMIC DNA]</scope>
    <source>
        <strain evidence="2">cv. Texas</strain>
    </source>
</reference>
<name>A0A5E4GAD5_PRUDU</name>
<dbReference type="EMBL" id="CABIKO010000467">
    <property type="protein sequence ID" value="VVA36646.1"/>
    <property type="molecule type" value="Genomic_DNA"/>
</dbReference>
<dbReference type="Gramene" id="VVA36646">
    <property type="protein sequence ID" value="VVA36646"/>
    <property type="gene ID" value="Prudul26B020916"/>
</dbReference>
<dbReference type="AlphaFoldDB" id="A0A5E4GAD5"/>
<dbReference type="Proteomes" id="UP000327085">
    <property type="component" value="Chromosome 3"/>
</dbReference>
<dbReference type="InParanoid" id="A0A5E4GAD5"/>
<evidence type="ECO:0000313" key="2">
    <source>
        <dbReference type="Proteomes" id="UP000327085"/>
    </source>
</evidence>
<gene>
    <name evidence="1" type="ORF">ALMOND_2B020916</name>
</gene>
<evidence type="ECO:0000313" key="1">
    <source>
        <dbReference type="EMBL" id="VVA36646.1"/>
    </source>
</evidence>
<protein>
    <submittedName>
        <fullName evidence="1">Uncharacterized protein</fullName>
    </submittedName>
</protein>
<proteinExistence type="predicted"/>
<organism evidence="1 2">
    <name type="scientific">Prunus dulcis</name>
    <name type="common">Almond</name>
    <name type="synonym">Amygdalus dulcis</name>
    <dbReference type="NCBI Taxonomy" id="3755"/>
    <lineage>
        <taxon>Eukaryota</taxon>
        <taxon>Viridiplantae</taxon>
        <taxon>Streptophyta</taxon>
        <taxon>Embryophyta</taxon>
        <taxon>Tracheophyta</taxon>
        <taxon>Spermatophyta</taxon>
        <taxon>Magnoliopsida</taxon>
        <taxon>eudicotyledons</taxon>
        <taxon>Gunneridae</taxon>
        <taxon>Pentapetalae</taxon>
        <taxon>rosids</taxon>
        <taxon>fabids</taxon>
        <taxon>Rosales</taxon>
        <taxon>Rosaceae</taxon>
        <taxon>Amygdaloideae</taxon>
        <taxon>Amygdaleae</taxon>
        <taxon>Prunus</taxon>
    </lineage>
</organism>
<accession>A0A5E4GAD5</accession>